<dbReference type="InterPro" id="IPR010530">
    <property type="entry name" value="B12D"/>
</dbReference>
<gene>
    <name evidence="2" type="primary">LOC112234263</name>
</gene>
<keyword evidence="1" id="KW-1133">Transmembrane helix</keyword>
<dbReference type="GeneTree" id="ENSGT00390000009277"/>
<name>A0A8C8ID49_ONCTS</name>
<evidence type="ECO:0008006" key="4">
    <source>
        <dbReference type="Google" id="ProtNLM"/>
    </source>
</evidence>
<dbReference type="Pfam" id="PF06522">
    <property type="entry name" value="B12D"/>
    <property type="match status" value="1"/>
</dbReference>
<organism evidence="2 3">
    <name type="scientific">Oncorhynchus tshawytscha</name>
    <name type="common">Chinook salmon</name>
    <name type="synonym">Salmo tshawytscha</name>
    <dbReference type="NCBI Taxonomy" id="74940"/>
    <lineage>
        <taxon>Eukaryota</taxon>
        <taxon>Metazoa</taxon>
        <taxon>Chordata</taxon>
        <taxon>Craniata</taxon>
        <taxon>Vertebrata</taxon>
        <taxon>Euteleostomi</taxon>
        <taxon>Actinopterygii</taxon>
        <taxon>Neopterygii</taxon>
        <taxon>Teleostei</taxon>
        <taxon>Protacanthopterygii</taxon>
        <taxon>Salmoniformes</taxon>
        <taxon>Salmonidae</taxon>
        <taxon>Salmoninae</taxon>
        <taxon>Oncorhynchus</taxon>
    </lineage>
</organism>
<accession>A0A8C8ID49</accession>
<keyword evidence="1" id="KW-0472">Membrane</keyword>
<reference evidence="2" key="1">
    <citation type="submission" date="2025-08" db="UniProtKB">
        <authorList>
            <consortium name="Ensembl"/>
        </authorList>
    </citation>
    <scope>IDENTIFICATION</scope>
</reference>
<keyword evidence="1" id="KW-0812">Transmembrane</keyword>
<evidence type="ECO:0000313" key="2">
    <source>
        <dbReference type="Ensembl" id="ENSOTSP00005078680.2"/>
    </source>
</evidence>
<dbReference type="Ensembl" id="ENSOTST00005085248.2">
    <property type="protein sequence ID" value="ENSOTSP00005078680.2"/>
    <property type="gene ID" value="ENSOTSG00005037040.2"/>
</dbReference>
<feature type="transmembrane region" description="Helical" evidence="1">
    <location>
        <begin position="111"/>
        <end position="133"/>
    </location>
</feature>
<dbReference type="PANTHER" id="PTHR14256">
    <property type="entry name" value="NADH-UBIQUINONE OXIDOREDUCTASE MLRQ SUBUNIT"/>
    <property type="match status" value="1"/>
</dbReference>
<sequence>MSKCFTTRITSGRIVAYFNRRSGCSAHRDLGTLAAAGNLKIKMKSGFIQMLRKRKELIPLIGIVALAAVGATSTSLYFLFTKKDVILNKSTNPEPWERLDPSKPQKVIDNIINTFYVCLFLTYLLVLTFSCFFRLN</sequence>
<reference evidence="2" key="2">
    <citation type="submission" date="2025-09" db="UniProtKB">
        <authorList>
            <consortium name="Ensembl"/>
        </authorList>
    </citation>
    <scope>IDENTIFICATION</scope>
</reference>
<proteinExistence type="predicted"/>
<dbReference type="AlphaFoldDB" id="A0A8C8ID49"/>
<feature type="transmembrane region" description="Helical" evidence="1">
    <location>
        <begin position="57"/>
        <end position="80"/>
    </location>
</feature>
<protein>
    <recommendedName>
        <fullName evidence="4">Normal mucosa of esophagus-specific gene 1 protein</fullName>
    </recommendedName>
</protein>
<keyword evidence="3" id="KW-1185">Reference proteome</keyword>
<evidence type="ECO:0000256" key="1">
    <source>
        <dbReference type="SAM" id="Phobius"/>
    </source>
</evidence>
<dbReference type="Proteomes" id="UP000694402">
    <property type="component" value="Unassembled WGS sequence"/>
</dbReference>
<dbReference type="PANTHER" id="PTHR14256:SF3">
    <property type="entry name" value="NORMAL MUCOSA OF ESOPHAGUS-SPECIFIC GENE 1 PROTEIN"/>
    <property type="match status" value="1"/>
</dbReference>
<evidence type="ECO:0000313" key="3">
    <source>
        <dbReference type="Proteomes" id="UP000694402"/>
    </source>
</evidence>